<keyword evidence="4" id="KW-1185">Reference proteome</keyword>
<dbReference type="Proteomes" id="UP000308199">
    <property type="component" value="Unassembled WGS sequence"/>
</dbReference>
<dbReference type="AlphaFoldDB" id="A0A4S4LD82"/>
<dbReference type="OrthoDB" id="3251728at2759"/>
<organism evidence="3 4">
    <name type="scientific">Phellinidium pouzarii</name>
    <dbReference type="NCBI Taxonomy" id="167371"/>
    <lineage>
        <taxon>Eukaryota</taxon>
        <taxon>Fungi</taxon>
        <taxon>Dikarya</taxon>
        <taxon>Basidiomycota</taxon>
        <taxon>Agaricomycotina</taxon>
        <taxon>Agaricomycetes</taxon>
        <taxon>Hymenochaetales</taxon>
        <taxon>Hymenochaetaceae</taxon>
        <taxon>Phellinidium</taxon>
    </lineage>
</organism>
<accession>A0A4S4LD82</accession>
<dbReference type="InterPro" id="IPR046522">
    <property type="entry name" value="DUF6699"/>
</dbReference>
<evidence type="ECO:0000313" key="3">
    <source>
        <dbReference type="EMBL" id="THH09669.1"/>
    </source>
</evidence>
<protein>
    <recommendedName>
        <fullName evidence="2">DUF6699 domain-containing protein</fullName>
    </recommendedName>
</protein>
<proteinExistence type="predicted"/>
<feature type="domain" description="DUF6699" evidence="2">
    <location>
        <begin position="87"/>
        <end position="248"/>
    </location>
</feature>
<reference evidence="3 4" key="1">
    <citation type="submission" date="2019-02" db="EMBL/GenBank/DDBJ databases">
        <title>Genome sequencing of the rare red list fungi Phellinidium pouzarii.</title>
        <authorList>
            <person name="Buettner E."/>
            <person name="Kellner H."/>
        </authorList>
    </citation>
    <scope>NUCLEOTIDE SEQUENCE [LARGE SCALE GENOMIC DNA]</scope>
    <source>
        <strain evidence="3 4">DSM 108285</strain>
    </source>
</reference>
<evidence type="ECO:0000256" key="1">
    <source>
        <dbReference type="SAM" id="MobiDB-lite"/>
    </source>
</evidence>
<feature type="compositionally biased region" description="Polar residues" evidence="1">
    <location>
        <begin position="19"/>
        <end position="36"/>
    </location>
</feature>
<dbReference type="Pfam" id="PF20415">
    <property type="entry name" value="DUF6699"/>
    <property type="match status" value="1"/>
</dbReference>
<feature type="region of interest" description="Disordered" evidence="1">
    <location>
        <begin position="146"/>
        <end position="166"/>
    </location>
</feature>
<sequence>MAIQTKRVHFSESPAVYTYSPSSMPRTCTPSPTWSEDSLPDNDSGPSTPPSTASFARRTLLSAHDLAKERVILNPLLSDPRSQLTPIVWDVATPATDAMVRTGRKGKGKEVSALLPSDLASAATLPGMTSMDIHIAQLPPFWKPVQLRRDDSPRSSSSHFPSSRSSRPVIPITIGEVLNAVHSNMLLPVSEKEFAVFPKDLQKLTAKAFWKRHDIATHAGNMKEAAAIKKAGMLRVDVLAGNQQLVALVPASVNGEVWQLVLARP</sequence>
<evidence type="ECO:0000259" key="2">
    <source>
        <dbReference type="Pfam" id="PF20415"/>
    </source>
</evidence>
<evidence type="ECO:0000313" key="4">
    <source>
        <dbReference type="Proteomes" id="UP000308199"/>
    </source>
</evidence>
<gene>
    <name evidence="3" type="ORF">EW145_g1848</name>
</gene>
<dbReference type="EMBL" id="SGPK01000056">
    <property type="protein sequence ID" value="THH09669.1"/>
    <property type="molecule type" value="Genomic_DNA"/>
</dbReference>
<name>A0A4S4LD82_9AGAM</name>
<feature type="region of interest" description="Disordered" evidence="1">
    <location>
        <begin position="16"/>
        <end position="52"/>
    </location>
</feature>
<comment type="caution">
    <text evidence="3">The sequence shown here is derived from an EMBL/GenBank/DDBJ whole genome shotgun (WGS) entry which is preliminary data.</text>
</comment>
<feature type="compositionally biased region" description="Low complexity" evidence="1">
    <location>
        <begin position="154"/>
        <end position="166"/>
    </location>
</feature>